<dbReference type="PANTHER" id="PTHR43877:SF1">
    <property type="entry name" value="ACETYLTRANSFERASE"/>
    <property type="match status" value="1"/>
</dbReference>
<dbReference type="EC" id="2.3.1.-" evidence="4"/>
<dbReference type="PROSITE" id="PS51186">
    <property type="entry name" value="GNAT"/>
    <property type="match status" value="1"/>
</dbReference>
<dbReference type="PANTHER" id="PTHR43877">
    <property type="entry name" value="AMINOALKYLPHOSPHONATE N-ACETYLTRANSFERASE-RELATED-RELATED"/>
    <property type="match status" value="1"/>
</dbReference>
<dbReference type="InterPro" id="IPR050832">
    <property type="entry name" value="Bact_Acetyltransf"/>
</dbReference>
<gene>
    <name evidence="4" type="ORF">ACIGXA_38165</name>
</gene>
<evidence type="ECO:0000313" key="4">
    <source>
        <dbReference type="EMBL" id="MFI9106347.1"/>
    </source>
</evidence>
<dbReference type="InterPro" id="IPR016181">
    <property type="entry name" value="Acyl_CoA_acyltransferase"/>
</dbReference>
<reference evidence="4 5" key="1">
    <citation type="submission" date="2024-10" db="EMBL/GenBank/DDBJ databases">
        <title>The Natural Products Discovery Center: Release of the First 8490 Sequenced Strains for Exploring Actinobacteria Biosynthetic Diversity.</title>
        <authorList>
            <person name="Kalkreuter E."/>
            <person name="Kautsar S.A."/>
            <person name="Yang D."/>
            <person name="Bader C.D."/>
            <person name="Teijaro C.N."/>
            <person name="Fluegel L."/>
            <person name="Davis C.M."/>
            <person name="Simpson J.R."/>
            <person name="Lauterbach L."/>
            <person name="Steele A.D."/>
            <person name="Gui C."/>
            <person name="Meng S."/>
            <person name="Li G."/>
            <person name="Viehrig K."/>
            <person name="Ye F."/>
            <person name="Su P."/>
            <person name="Kiefer A.F."/>
            <person name="Nichols A."/>
            <person name="Cepeda A.J."/>
            <person name="Yan W."/>
            <person name="Fan B."/>
            <person name="Jiang Y."/>
            <person name="Adhikari A."/>
            <person name="Zheng C.-J."/>
            <person name="Schuster L."/>
            <person name="Cowan T.M."/>
            <person name="Smanski M.J."/>
            <person name="Chevrette M.G."/>
            <person name="De Carvalho L.P.S."/>
            <person name="Shen B."/>
        </authorList>
    </citation>
    <scope>NUCLEOTIDE SEQUENCE [LARGE SCALE GENOMIC DNA]</scope>
    <source>
        <strain evidence="4 5">NPDC053399</strain>
    </source>
</reference>
<dbReference type="SUPFAM" id="SSF55729">
    <property type="entry name" value="Acyl-CoA N-acyltransferases (Nat)"/>
    <property type="match status" value="1"/>
</dbReference>
<evidence type="ECO:0000256" key="2">
    <source>
        <dbReference type="ARBA" id="ARBA00023315"/>
    </source>
</evidence>
<keyword evidence="2 4" id="KW-0012">Acyltransferase</keyword>
<evidence type="ECO:0000256" key="1">
    <source>
        <dbReference type="ARBA" id="ARBA00022679"/>
    </source>
</evidence>
<dbReference type="Proteomes" id="UP001614394">
    <property type="component" value="Unassembled WGS sequence"/>
</dbReference>
<dbReference type="CDD" id="cd04301">
    <property type="entry name" value="NAT_SF"/>
    <property type="match status" value="1"/>
</dbReference>
<dbReference type="InterPro" id="IPR000182">
    <property type="entry name" value="GNAT_dom"/>
</dbReference>
<evidence type="ECO:0000259" key="3">
    <source>
        <dbReference type="PROSITE" id="PS51186"/>
    </source>
</evidence>
<evidence type="ECO:0000313" key="5">
    <source>
        <dbReference type="Proteomes" id="UP001614394"/>
    </source>
</evidence>
<name>A0ABW8CKN0_9ACTN</name>
<dbReference type="RefSeq" id="WP_250977013.1">
    <property type="nucleotide sequence ID" value="NZ_JBITYG010000017.1"/>
</dbReference>
<dbReference type="Pfam" id="PF00583">
    <property type="entry name" value="Acetyltransf_1"/>
    <property type="match status" value="1"/>
</dbReference>
<feature type="domain" description="N-acetyltransferase" evidence="3">
    <location>
        <begin position="3"/>
        <end position="168"/>
    </location>
</feature>
<keyword evidence="1 4" id="KW-0808">Transferase</keyword>
<dbReference type="GO" id="GO:0016746">
    <property type="term" value="F:acyltransferase activity"/>
    <property type="evidence" value="ECO:0007669"/>
    <property type="project" value="UniProtKB-KW"/>
</dbReference>
<protein>
    <submittedName>
        <fullName evidence="4">GNAT family N-acetyltransferase</fullName>
        <ecNumber evidence="4">2.3.1.-</ecNumber>
    </submittedName>
</protein>
<sequence>MGYEIRATRPHEWQQRKQLRLAALLDPASSVAFVNTYETEAAFPEETWQRRGTTPGFVAVNEAGEWVGSATVLVEVGAAFPVPQTHIVGVYMAPEGRGNGLSERMLRAAIDWSWELPEKIGRVRLWVHEDNARAQAFYARLGFTRTGETMAFPLDESQTEYEMELPRPS</sequence>
<organism evidence="4 5">
    <name type="scientific">Streptomyces fildesensis</name>
    <dbReference type="NCBI Taxonomy" id="375757"/>
    <lineage>
        <taxon>Bacteria</taxon>
        <taxon>Bacillati</taxon>
        <taxon>Actinomycetota</taxon>
        <taxon>Actinomycetes</taxon>
        <taxon>Kitasatosporales</taxon>
        <taxon>Streptomycetaceae</taxon>
        <taxon>Streptomyces</taxon>
    </lineage>
</organism>
<proteinExistence type="predicted"/>
<keyword evidence="5" id="KW-1185">Reference proteome</keyword>
<accession>A0ABW8CKN0</accession>
<dbReference type="EMBL" id="JBITYG010000017">
    <property type="protein sequence ID" value="MFI9106347.1"/>
    <property type="molecule type" value="Genomic_DNA"/>
</dbReference>
<comment type="caution">
    <text evidence="4">The sequence shown here is derived from an EMBL/GenBank/DDBJ whole genome shotgun (WGS) entry which is preliminary data.</text>
</comment>
<dbReference type="Gene3D" id="3.40.630.30">
    <property type="match status" value="1"/>
</dbReference>